<evidence type="ECO:0000259" key="9">
    <source>
        <dbReference type="Pfam" id="PF25876"/>
    </source>
</evidence>
<feature type="transmembrane region" description="Helical" evidence="8">
    <location>
        <begin position="41"/>
        <end position="60"/>
    </location>
</feature>
<proteinExistence type="inferred from homology"/>
<gene>
    <name evidence="13" type="primary">mdtA_1</name>
    <name evidence="13" type="ORF">PTE31013_01019</name>
</gene>
<comment type="similarity">
    <text evidence="2">Belongs to the membrane fusion protein (MFP) (TC 8.A.1) family.</text>
</comment>
<feature type="domain" description="Multidrug resistance protein MdtA-like alpha-helical hairpin" evidence="9">
    <location>
        <begin position="159"/>
        <end position="228"/>
    </location>
</feature>
<dbReference type="GO" id="GO:1990281">
    <property type="term" value="C:efflux pump complex"/>
    <property type="evidence" value="ECO:0007669"/>
    <property type="project" value="TreeGrafter"/>
</dbReference>
<dbReference type="AlphaFoldDB" id="A0A5E4SZZ6"/>
<dbReference type="Proteomes" id="UP000334380">
    <property type="component" value="Unassembled WGS sequence"/>
</dbReference>
<comment type="subcellular location">
    <subcellularLocation>
        <location evidence="1">Cell membrane</location>
    </subcellularLocation>
</comment>
<feature type="region of interest" description="Disordered" evidence="7">
    <location>
        <begin position="69"/>
        <end position="90"/>
    </location>
</feature>
<dbReference type="NCBIfam" id="NF008589">
    <property type="entry name" value="PRK11556.1"/>
    <property type="match status" value="1"/>
</dbReference>
<dbReference type="Gene3D" id="2.40.420.20">
    <property type="match status" value="1"/>
</dbReference>
<feature type="region of interest" description="Disordered" evidence="7">
    <location>
        <begin position="1"/>
        <end position="36"/>
    </location>
</feature>
<feature type="region of interest" description="Disordered" evidence="7">
    <location>
        <begin position="430"/>
        <end position="452"/>
    </location>
</feature>
<evidence type="ECO:0000256" key="1">
    <source>
        <dbReference type="ARBA" id="ARBA00004236"/>
    </source>
</evidence>
<dbReference type="Gene3D" id="2.40.50.100">
    <property type="match status" value="1"/>
</dbReference>
<evidence type="ECO:0000256" key="2">
    <source>
        <dbReference type="ARBA" id="ARBA00009477"/>
    </source>
</evidence>
<dbReference type="SUPFAM" id="SSF111369">
    <property type="entry name" value="HlyD-like secretion proteins"/>
    <property type="match status" value="1"/>
</dbReference>
<dbReference type="FunFam" id="2.40.420.20:FF:000001">
    <property type="entry name" value="Efflux RND transporter periplasmic adaptor subunit"/>
    <property type="match status" value="1"/>
</dbReference>
<keyword evidence="14" id="KW-1185">Reference proteome</keyword>
<feature type="domain" description="Multidrug resistance protein MdtA-like C-terminal permuted SH3" evidence="12">
    <location>
        <begin position="353"/>
        <end position="413"/>
    </location>
</feature>
<evidence type="ECO:0000259" key="11">
    <source>
        <dbReference type="Pfam" id="PF25944"/>
    </source>
</evidence>
<evidence type="ECO:0000259" key="12">
    <source>
        <dbReference type="Pfam" id="PF25967"/>
    </source>
</evidence>
<dbReference type="Pfam" id="PF25917">
    <property type="entry name" value="BSH_RND"/>
    <property type="match status" value="1"/>
</dbReference>
<feature type="domain" description="Multidrug resistance protein MdtA-like beta-barrel" evidence="11">
    <location>
        <begin position="265"/>
        <end position="349"/>
    </location>
</feature>
<organism evidence="13 14">
    <name type="scientific">Pandoraea terrigena</name>
    <dbReference type="NCBI Taxonomy" id="2508292"/>
    <lineage>
        <taxon>Bacteria</taxon>
        <taxon>Pseudomonadati</taxon>
        <taxon>Pseudomonadota</taxon>
        <taxon>Betaproteobacteria</taxon>
        <taxon>Burkholderiales</taxon>
        <taxon>Burkholderiaceae</taxon>
        <taxon>Pandoraea</taxon>
    </lineage>
</organism>
<evidence type="ECO:0000256" key="8">
    <source>
        <dbReference type="SAM" id="Phobius"/>
    </source>
</evidence>
<keyword evidence="3" id="KW-0813">Transport</keyword>
<dbReference type="Pfam" id="PF25944">
    <property type="entry name" value="Beta-barrel_RND"/>
    <property type="match status" value="1"/>
</dbReference>
<keyword evidence="4" id="KW-1003">Cell membrane</keyword>
<dbReference type="InterPro" id="IPR058626">
    <property type="entry name" value="MdtA-like_b-barrel"/>
</dbReference>
<feature type="domain" description="Multidrug resistance protein MdtA-like barrel-sandwich hybrid" evidence="10">
    <location>
        <begin position="118"/>
        <end position="260"/>
    </location>
</feature>
<accession>A0A5E4SZZ6</accession>
<keyword evidence="6 8" id="KW-0472">Membrane</keyword>
<dbReference type="InterPro" id="IPR058625">
    <property type="entry name" value="MdtA-like_BSH"/>
</dbReference>
<evidence type="ECO:0000313" key="14">
    <source>
        <dbReference type="Proteomes" id="UP000334380"/>
    </source>
</evidence>
<evidence type="ECO:0000256" key="4">
    <source>
        <dbReference type="ARBA" id="ARBA00022475"/>
    </source>
</evidence>
<evidence type="ECO:0000256" key="7">
    <source>
        <dbReference type="SAM" id="MobiDB-lite"/>
    </source>
</evidence>
<evidence type="ECO:0000256" key="5">
    <source>
        <dbReference type="ARBA" id="ARBA00022519"/>
    </source>
</evidence>
<evidence type="ECO:0000313" key="13">
    <source>
        <dbReference type="EMBL" id="VVD79339.1"/>
    </source>
</evidence>
<dbReference type="InterPro" id="IPR006143">
    <property type="entry name" value="RND_pump_MFP"/>
</dbReference>
<feature type="compositionally biased region" description="Gly residues" evidence="7">
    <location>
        <begin position="76"/>
        <end position="86"/>
    </location>
</feature>
<keyword evidence="8" id="KW-0812">Transmembrane</keyword>
<dbReference type="PANTHER" id="PTHR30469:SF12">
    <property type="entry name" value="MULTIDRUG RESISTANCE PROTEIN MDTA"/>
    <property type="match status" value="1"/>
</dbReference>
<reference evidence="13 14" key="1">
    <citation type="submission" date="2019-08" db="EMBL/GenBank/DDBJ databases">
        <authorList>
            <person name="Peeters C."/>
        </authorList>
    </citation>
    <scope>NUCLEOTIDE SEQUENCE [LARGE SCALE GENOMIC DNA]</scope>
    <source>
        <strain evidence="13 14">LMG 31013</strain>
    </source>
</reference>
<dbReference type="EMBL" id="CABPRU010000002">
    <property type="protein sequence ID" value="VVD79339.1"/>
    <property type="molecule type" value="Genomic_DNA"/>
</dbReference>
<sequence length="452" mass="47437">MTEHGPHGSEPPNGSDRPASATPGVQRDAGPAPAASRTRRWLVPTVIGLIVVLIAGGVYYRLHSQGAQGPAQAQGRRGGPPGGVAGAGAPATPVTAVEAKTGDLPVFLNGLGTVTPTRSVTVRSRVDGQLMRVHFKEGDMVKEGQLLAEIDPRAFQVQVTQMEGQLAHDQALLKNAQLDLARYETLLKQDSIAAQTVDTQRALVKQYEGTVKSDEGQLGNARLQLNYASVTAPVSGLAGLRQVDPGNIIHASDTNGIVIVNEVTPITVVYTIPEDNLPKVVKRSRDGETLPVEAFDRAGKVKLATGKLASIDNQIDTTTGTVKLKAEFANRDGLLFPNQFVNVKMLVDTLKGATLIPSAAVQRGTQGSFVYTVQPDQTVKLKTVKLGPTDGTDVAVTSGIAPGEKLVIDGMDKLRDGAKVEVITATSRAAALAPPAPGEKRSGNGGHRRSAP</sequence>
<dbReference type="GO" id="GO:0030313">
    <property type="term" value="C:cell envelope"/>
    <property type="evidence" value="ECO:0007669"/>
    <property type="project" value="UniProtKB-SubCell"/>
</dbReference>
<keyword evidence="8" id="KW-1133">Transmembrane helix</keyword>
<dbReference type="InterPro" id="IPR058627">
    <property type="entry name" value="MdtA-like_C"/>
</dbReference>
<keyword evidence="5" id="KW-0997">Cell inner membrane</keyword>
<evidence type="ECO:0000256" key="6">
    <source>
        <dbReference type="ARBA" id="ARBA00023136"/>
    </source>
</evidence>
<dbReference type="Pfam" id="PF25967">
    <property type="entry name" value="RND-MFP_C"/>
    <property type="match status" value="1"/>
</dbReference>
<dbReference type="PANTHER" id="PTHR30469">
    <property type="entry name" value="MULTIDRUG RESISTANCE PROTEIN MDTA"/>
    <property type="match status" value="1"/>
</dbReference>
<evidence type="ECO:0000256" key="3">
    <source>
        <dbReference type="ARBA" id="ARBA00022448"/>
    </source>
</evidence>
<protein>
    <submittedName>
        <fullName evidence="13">Multidrug resistance protein MdtA</fullName>
    </submittedName>
</protein>
<name>A0A5E4SZZ6_9BURK</name>
<dbReference type="GO" id="GO:0015562">
    <property type="term" value="F:efflux transmembrane transporter activity"/>
    <property type="evidence" value="ECO:0007669"/>
    <property type="project" value="TreeGrafter"/>
</dbReference>
<evidence type="ECO:0000259" key="10">
    <source>
        <dbReference type="Pfam" id="PF25917"/>
    </source>
</evidence>
<dbReference type="Gene3D" id="1.10.287.470">
    <property type="entry name" value="Helix hairpin bin"/>
    <property type="match status" value="1"/>
</dbReference>
<dbReference type="NCBIfam" id="TIGR01730">
    <property type="entry name" value="RND_mfp"/>
    <property type="match status" value="1"/>
</dbReference>
<dbReference type="RefSeq" id="WP_246173900.1">
    <property type="nucleotide sequence ID" value="NZ_CABPRU010000002.1"/>
</dbReference>
<dbReference type="Pfam" id="PF25876">
    <property type="entry name" value="HH_MFP_RND"/>
    <property type="match status" value="1"/>
</dbReference>
<dbReference type="InterPro" id="IPR058624">
    <property type="entry name" value="MdtA-like_HH"/>
</dbReference>
<dbReference type="Gene3D" id="2.40.30.170">
    <property type="match status" value="1"/>
</dbReference>